<evidence type="ECO:0000256" key="7">
    <source>
        <dbReference type="SAM" id="Phobius"/>
    </source>
</evidence>
<feature type="compositionally biased region" description="Basic residues" evidence="6">
    <location>
        <begin position="83"/>
        <end position="96"/>
    </location>
</feature>
<organism evidence="10">
    <name type="scientific">Prunus dulcis</name>
    <name type="common">Almond</name>
    <name type="synonym">Amygdalus dulcis</name>
    <dbReference type="NCBI Taxonomy" id="3755"/>
    <lineage>
        <taxon>Eukaryota</taxon>
        <taxon>Viridiplantae</taxon>
        <taxon>Streptophyta</taxon>
        <taxon>Embryophyta</taxon>
        <taxon>Tracheophyta</taxon>
        <taxon>Spermatophyta</taxon>
        <taxon>Magnoliopsida</taxon>
        <taxon>eudicotyledons</taxon>
        <taxon>Gunneridae</taxon>
        <taxon>Pentapetalae</taxon>
        <taxon>rosids</taxon>
        <taxon>fabids</taxon>
        <taxon>Rosales</taxon>
        <taxon>Rosaceae</taxon>
        <taxon>Amygdaloideae</taxon>
        <taxon>Amygdaleae</taxon>
        <taxon>Prunus</taxon>
    </lineage>
</organism>
<dbReference type="EMBL" id="AP019304">
    <property type="protein sequence ID" value="BBH10111.1"/>
    <property type="molecule type" value="Genomic_DNA"/>
</dbReference>
<dbReference type="Pfam" id="PF00294">
    <property type="entry name" value="PfkB"/>
    <property type="match status" value="1"/>
</dbReference>
<reference evidence="10" key="1">
    <citation type="journal article" date="2019" name="Science">
        <title>Mutation of a bHLH transcription factor allowed almond domestication.</title>
        <authorList>
            <person name="Sanchez-Perez R."/>
            <person name="Pavan S."/>
            <person name="Mazzeo R."/>
            <person name="Moldovan C."/>
            <person name="Aiese Cigliano R."/>
            <person name="Del Cueto J."/>
            <person name="Ricciardi F."/>
            <person name="Lotti C."/>
            <person name="Ricciardi L."/>
            <person name="Dicenta F."/>
            <person name="Lopez-Marques R.L."/>
            <person name="Lindberg Moller B."/>
        </authorList>
    </citation>
    <scope>NUCLEOTIDE SEQUENCE</scope>
</reference>
<dbReference type="Pfam" id="PF23180">
    <property type="entry name" value="ALE2_N"/>
    <property type="match status" value="1"/>
</dbReference>
<gene>
    <name evidence="10" type="ORF">Prudu_022800</name>
</gene>
<dbReference type="GO" id="GO:0005524">
    <property type="term" value="F:ATP binding"/>
    <property type="evidence" value="ECO:0007669"/>
    <property type="project" value="UniProtKB-KW"/>
</dbReference>
<dbReference type="PANTHER" id="PTHR47989:SF40">
    <property type="entry name" value="RECEPTOR-LIKE SERINE_THREONINE-PROTEIN KINASE ALE2"/>
    <property type="match status" value="1"/>
</dbReference>
<feature type="region of interest" description="Disordered" evidence="6">
    <location>
        <begin position="58"/>
        <end position="105"/>
    </location>
</feature>
<dbReference type="PANTHER" id="PTHR47989">
    <property type="entry name" value="OS01G0750732 PROTEIN"/>
    <property type="match status" value="1"/>
</dbReference>
<feature type="domain" description="Carbohydrate kinase PfkB" evidence="8">
    <location>
        <begin position="321"/>
        <end position="380"/>
    </location>
</feature>
<evidence type="ECO:0000256" key="6">
    <source>
        <dbReference type="SAM" id="MobiDB-lite"/>
    </source>
</evidence>
<name>A0A4Y1S0K5_PRUDU</name>
<evidence type="ECO:0000259" key="9">
    <source>
        <dbReference type="Pfam" id="PF23180"/>
    </source>
</evidence>
<keyword evidence="1" id="KW-0723">Serine/threonine-protein kinase</keyword>
<dbReference type="InterPro" id="IPR011611">
    <property type="entry name" value="PfkB_dom"/>
</dbReference>
<evidence type="ECO:0000256" key="5">
    <source>
        <dbReference type="ARBA" id="ARBA00022840"/>
    </source>
</evidence>
<accession>A0A4Y1S0K5</accession>
<evidence type="ECO:0000256" key="2">
    <source>
        <dbReference type="ARBA" id="ARBA00022679"/>
    </source>
</evidence>
<keyword evidence="7" id="KW-0472">Membrane</keyword>
<keyword evidence="3" id="KW-0547">Nucleotide-binding</keyword>
<dbReference type="InterPro" id="IPR057597">
    <property type="entry name" value="ALE2_N"/>
</dbReference>
<keyword evidence="4 10" id="KW-0418">Kinase</keyword>
<sequence length="391" mass="42730">MFYLDFLLFREFVFKDLLVSFSIAKPTIIYERFLNGTRKVDSDEFGLWFIKTTQTRAIKPSSGSLPPAPSPIYLGPRSSPSPRRGHHSHHHVRAKPHVVTPAPSKDPGCDQICVEPLTASPFGSPCGCVFPMKVRLLLDIAPYAIFPVMSELEIEVAEGTYLAQSQVKIMGASADSQNQGRNRIASSPPYEYFKGNGPAGSAGDLPITADFPSKNQRMNIRTIVIIAVSAFVLLLVLIGAIWIFVKWKRVGRPSSAVGPAFTSSVHKRSVINLKRNHYQIKVGPNKMTKSGHILSWEYEPLTKLRANGVGTVCGRLFVGTAEKVPPSELQDTTGAGDSFIGAVLYGIYLLQHAARENAAFAAQVAATCCRAFGARTGLPHRTDARLASFLY</sequence>
<feature type="transmembrane region" description="Helical" evidence="7">
    <location>
        <begin position="223"/>
        <end position="245"/>
    </location>
</feature>
<evidence type="ECO:0000256" key="3">
    <source>
        <dbReference type="ARBA" id="ARBA00022741"/>
    </source>
</evidence>
<feature type="domain" description="Receptor-like PK ALE2 N-terminal" evidence="9">
    <location>
        <begin position="115"/>
        <end position="184"/>
    </location>
</feature>
<evidence type="ECO:0000313" key="10">
    <source>
        <dbReference type="EMBL" id="BBH10111.1"/>
    </source>
</evidence>
<dbReference type="SUPFAM" id="SSF53613">
    <property type="entry name" value="Ribokinase-like"/>
    <property type="match status" value="1"/>
</dbReference>
<evidence type="ECO:0000256" key="1">
    <source>
        <dbReference type="ARBA" id="ARBA00022527"/>
    </source>
</evidence>
<dbReference type="InterPro" id="IPR002173">
    <property type="entry name" value="Carboh/pur_kinase_PfkB_CS"/>
</dbReference>
<evidence type="ECO:0000259" key="8">
    <source>
        <dbReference type="Pfam" id="PF00294"/>
    </source>
</evidence>
<protein>
    <submittedName>
        <fullName evidence="10">Protein kinase superfamily protein</fullName>
    </submittedName>
</protein>
<dbReference type="Gene3D" id="3.40.1190.20">
    <property type="match status" value="1"/>
</dbReference>
<keyword evidence="5" id="KW-0067">ATP-binding</keyword>
<evidence type="ECO:0000256" key="4">
    <source>
        <dbReference type="ARBA" id="ARBA00022777"/>
    </source>
</evidence>
<dbReference type="InterPro" id="IPR029056">
    <property type="entry name" value="Ribokinase-like"/>
</dbReference>
<keyword evidence="7" id="KW-1133">Transmembrane helix</keyword>
<proteinExistence type="predicted"/>
<dbReference type="PROSITE" id="PS00584">
    <property type="entry name" value="PFKB_KINASES_2"/>
    <property type="match status" value="1"/>
</dbReference>
<keyword evidence="2" id="KW-0808">Transferase</keyword>
<keyword evidence="7" id="KW-0812">Transmembrane</keyword>
<dbReference type="GO" id="GO:0004674">
    <property type="term" value="F:protein serine/threonine kinase activity"/>
    <property type="evidence" value="ECO:0007669"/>
    <property type="project" value="UniProtKB-KW"/>
</dbReference>
<dbReference type="AlphaFoldDB" id="A0A4Y1S0K5"/>